<evidence type="ECO:0000259" key="3">
    <source>
        <dbReference type="SMART" id="SM00829"/>
    </source>
</evidence>
<dbReference type="InterPro" id="IPR013149">
    <property type="entry name" value="ADH-like_C"/>
</dbReference>
<accession>A0AA42LHJ2</accession>
<dbReference type="InterPro" id="IPR036291">
    <property type="entry name" value="NAD(P)-bd_dom_sf"/>
</dbReference>
<proteinExistence type="predicted"/>
<dbReference type="GO" id="GO:0035925">
    <property type="term" value="F:mRNA 3'-UTR AU-rich region binding"/>
    <property type="evidence" value="ECO:0007669"/>
    <property type="project" value="TreeGrafter"/>
</dbReference>
<sequence>MPKIIQMQSLGGPAVLQIIHSDLRALGAGEVQITQDAIGLNFVDTMIRRGQYPMTMPAVPGFEAAGIVTAIGPDVSGLSVGDRVAYFFAEGAYATERVISTAPLVRLPGDITNEVAATFLAKGGTAWMGLRGLYDLKPTDVALVLGASGSVGSILSRWAKSLGATVIGIAGSPNKLSKVSAGSTYAFHSQDPDIAANIRAIAPDGVDVVYDFVGQAMFDLGAASVRDGGVIAAIGYASGQASINRSDIARRAIAVRSGGAPQYVRGQAVGIATNELWAAVRSGIFDDLETARYRFDEITRAHDDMDSRRLTGLPVLIA</sequence>
<dbReference type="GO" id="GO:0003960">
    <property type="term" value="F:quinone reductase (NADPH) activity"/>
    <property type="evidence" value="ECO:0007669"/>
    <property type="project" value="TreeGrafter"/>
</dbReference>
<dbReference type="Gene3D" id="3.40.50.720">
    <property type="entry name" value="NAD(P)-binding Rossmann-like Domain"/>
    <property type="match status" value="1"/>
</dbReference>
<dbReference type="InterPro" id="IPR013154">
    <property type="entry name" value="ADH-like_N"/>
</dbReference>
<dbReference type="Pfam" id="PF08240">
    <property type="entry name" value="ADH_N"/>
    <property type="match status" value="1"/>
</dbReference>
<dbReference type="SUPFAM" id="SSF50129">
    <property type="entry name" value="GroES-like"/>
    <property type="match status" value="1"/>
</dbReference>
<keyword evidence="1" id="KW-0521">NADP</keyword>
<dbReference type="AlphaFoldDB" id="A0AA42LHJ2"/>
<dbReference type="Gene3D" id="3.90.180.10">
    <property type="entry name" value="Medium-chain alcohol dehydrogenases, catalytic domain"/>
    <property type="match status" value="1"/>
</dbReference>
<protein>
    <submittedName>
        <fullName evidence="4">Zinc-binding dehydrogenase</fullName>
    </submittedName>
</protein>
<feature type="domain" description="Enoyl reductase (ER)" evidence="3">
    <location>
        <begin position="11"/>
        <end position="316"/>
    </location>
</feature>
<dbReference type="GO" id="GO:0005829">
    <property type="term" value="C:cytosol"/>
    <property type="evidence" value="ECO:0007669"/>
    <property type="project" value="TreeGrafter"/>
</dbReference>
<dbReference type="InterPro" id="IPR011032">
    <property type="entry name" value="GroES-like_sf"/>
</dbReference>
<name>A0AA42LHJ2_9BURK</name>
<gene>
    <name evidence="4" type="ORF">N5D93_04585</name>
</gene>
<dbReference type="Pfam" id="PF00107">
    <property type="entry name" value="ADH_zinc_N"/>
    <property type="match status" value="1"/>
</dbReference>
<evidence type="ECO:0000256" key="1">
    <source>
        <dbReference type="ARBA" id="ARBA00022857"/>
    </source>
</evidence>
<dbReference type="RefSeq" id="WP_279994101.1">
    <property type="nucleotide sequence ID" value="NZ_JAOCDZ010000002.1"/>
</dbReference>
<dbReference type="InterPro" id="IPR020843">
    <property type="entry name" value="ER"/>
</dbReference>
<dbReference type="PANTHER" id="PTHR48106">
    <property type="entry name" value="QUINONE OXIDOREDUCTASE PIG3-RELATED"/>
    <property type="match status" value="1"/>
</dbReference>
<reference evidence="4" key="1">
    <citation type="submission" date="2022-09" db="EMBL/GenBank/DDBJ databases">
        <title>Intensive care unit water sources are persistently colonized with multi-drug resistant bacteria and are the site of extensive horizontal gene transfer of antibiotic resistance genes.</title>
        <authorList>
            <person name="Diorio-Toth L."/>
        </authorList>
    </citation>
    <scope>NUCLEOTIDE SEQUENCE</scope>
    <source>
        <strain evidence="4">GD03843</strain>
    </source>
</reference>
<dbReference type="GO" id="GO:0070402">
    <property type="term" value="F:NADPH binding"/>
    <property type="evidence" value="ECO:0007669"/>
    <property type="project" value="TreeGrafter"/>
</dbReference>
<dbReference type="PANTHER" id="PTHR48106:SF13">
    <property type="entry name" value="QUINONE OXIDOREDUCTASE-RELATED"/>
    <property type="match status" value="1"/>
</dbReference>
<keyword evidence="2" id="KW-0560">Oxidoreductase</keyword>
<dbReference type="SMART" id="SM00829">
    <property type="entry name" value="PKS_ER"/>
    <property type="match status" value="1"/>
</dbReference>
<dbReference type="SUPFAM" id="SSF51735">
    <property type="entry name" value="NAD(P)-binding Rossmann-fold domains"/>
    <property type="match status" value="1"/>
</dbReference>
<dbReference type="EMBL" id="JAOCDZ010000002">
    <property type="protein sequence ID" value="MDH0735073.1"/>
    <property type="molecule type" value="Genomic_DNA"/>
</dbReference>
<evidence type="ECO:0000313" key="4">
    <source>
        <dbReference type="EMBL" id="MDH0735073.1"/>
    </source>
</evidence>
<dbReference type="Proteomes" id="UP001161094">
    <property type="component" value="Unassembled WGS sequence"/>
</dbReference>
<comment type="caution">
    <text evidence="4">The sequence shown here is derived from an EMBL/GenBank/DDBJ whole genome shotgun (WGS) entry which is preliminary data.</text>
</comment>
<evidence type="ECO:0000313" key="5">
    <source>
        <dbReference type="Proteomes" id="UP001161094"/>
    </source>
</evidence>
<organism evidence="4 5">
    <name type="scientific">Achromobacter spanius</name>
    <dbReference type="NCBI Taxonomy" id="217203"/>
    <lineage>
        <taxon>Bacteria</taxon>
        <taxon>Pseudomonadati</taxon>
        <taxon>Pseudomonadota</taxon>
        <taxon>Betaproteobacteria</taxon>
        <taxon>Burkholderiales</taxon>
        <taxon>Alcaligenaceae</taxon>
        <taxon>Achromobacter</taxon>
    </lineage>
</organism>
<evidence type="ECO:0000256" key="2">
    <source>
        <dbReference type="ARBA" id="ARBA00023002"/>
    </source>
</evidence>